<name>A0ABR2HTG5_9PEZI</name>
<evidence type="ECO:0000256" key="1">
    <source>
        <dbReference type="SAM" id="MobiDB-lite"/>
    </source>
</evidence>
<comment type="caution">
    <text evidence="2">The sequence shown here is derived from an EMBL/GenBank/DDBJ whole genome shotgun (WGS) entry which is preliminary data.</text>
</comment>
<dbReference type="Proteomes" id="UP001390339">
    <property type="component" value="Unassembled WGS sequence"/>
</dbReference>
<dbReference type="EMBL" id="JAPCWZ010000009">
    <property type="protein sequence ID" value="KAK8851964.1"/>
    <property type="molecule type" value="Genomic_DNA"/>
</dbReference>
<feature type="region of interest" description="Disordered" evidence="1">
    <location>
        <begin position="101"/>
        <end position="125"/>
    </location>
</feature>
<gene>
    <name evidence="2" type="ORF">PGQ11_014443</name>
</gene>
<feature type="compositionally biased region" description="Polar residues" evidence="1">
    <location>
        <begin position="116"/>
        <end position="125"/>
    </location>
</feature>
<keyword evidence="3" id="KW-1185">Reference proteome</keyword>
<evidence type="ECO:0000313" key="3">
    <source>
        <dbReference type="Proteomes" id="UP001390339"/>
    </source>
</evidence>
<reference evidence="2 3" key="1">
    <citation type="journal article" date="2024" name="IMA Fungus">
        <title>Apiospora arundinis, a panoply of carbohydrate-active enzymes and secondary metabolites.</title>
        <authorList>
            <person name="Sorensen T."/>
            <person name="Petersen C."/>
            <person name="Muurmann A.T."/>
            <person name="Christiansen J.V."/>
            <person name="Brundto M.L."/>
            <person name="Overgaard C.K."/>
            <person name="Boysen A.T."/>
            <person name="Wollenberg R.D."/>
            <person name="Larsen T.O."/>
            <person name="Sorensen J.L."/>
            <person name="Nielsen K.L."/>
            <person name="Sondergaard T.E."/>
        </authorList>
    </citation>
    <scope>NUCLEOTIDE SEQUENCE [LARGE SCALE GENOMIC DNA]</scope>
    <source>
        <strain evidence="2 3">AAU 773</strain>
    </source>
</reference>
<organism evidence="2 3">
    <name type="scientific">Apiospora arundinis</name>
    <dbReference type="NCBI Taxonomy" id="335852"/>
    <lineage>
        <taxon>Eukaryota</taxon>
        <taxon>Fungi</taxon>
        <taxon>Dikarya</taxon>
        <taxon>Ascomycota</taxon>
        <taxon>Pezizomycotina</taxon>
        <taxon>Sordariomycetes</taxon>
        <taxon>Xylariomycetidae</taxon>
        <taxon>Amphisphaeriales</taxon>
        <taxon>Apiosporaceae</taxon>
        <taxon>Apiospora</taxon>
    </lineage>
</organism>
<sequence>MDNSQVPTDPASSVPGAVGPEWLFSQRHKAEALARYVLNRNAAGMLAHNDLERLWQLIQDRLTEGFAKHLDANPPGAVFPFRDVPGMVREMVFAYIGLPAGSQQQHEPDQEEILSSEMSQLHIQN</sequence>
<proteinExistence type="predicted"/>
<evidence type="ECO:0000313" key="2">
    <source>
        <dbReference type="EMBL" id="KAK8851964.1"/>
    </source>
</evidence>
<accession>A0ABR2HTG5</accession>
<protein>
    <submittedName>
        <fullName evidence="2">Uncharacterized protein</fullName>
    </submittedName>
</protein>